<evidence type="ECO:0000256" key="1">
    <source>
        <dbReference type="SAM" id="MobiDB-lite"/>
    </source>
</evidence>
<feature type="region of interest" description="Disordered" evidence="1">
    <location>
        <begin position="146"/>
        <end position="172"/>
    </location>
</feature>
<dbReference type="AlphaFoldDB" id="A0A9N8Z7R7"/>
<feature type="compositionally biased region" description="Polar residues" evidence="1">
    <location>
        <begin position="1"/>
        <end position="18"/>
    </location>
</feature>
<dbReference type="Proteomes" id="UP000789375">
    <property type="component" value="Unassembled WGS sequence"/>
</dbReference>
<accession>A0A9N8Z7R7</accession>
<proteinExistence type="predicted"/>
<gene>
    <name evidence="2" type="ORF">FMOSSE_LOCUS2706</name>
</gene>
<name>A0A9N8Z7R7_FUNMO</name>
<comment type="caution">
    <text evidence="2">The sequence shown here is derived from an EMBL/GenBank/DDBJ whole genome shotgun (WGS) entry which is preliminary data.</text>
</comment>
<evidence type="ECO:0000313" key="2">
    <source>
        <dbReference type="EMBL" id="CAG8474924.1"/>
    </source>
</evidence>
<keyword evidence="3" id="KW-1185">Reference proteome</keyword>
<reference evidence="2" key="1">
    <citation type="submission" date="2021-06" db="EMBL/GenBank/DDBJ databases">
        <authorList>
            <person name="Kallberg Y."/>
            <person name="Tangrot J."/>
            <person name="Rosling A."/>
        </authorList>
    </citation>
    <scope>NUCLEOTIDE SEQUENCE</scope>
    <source>
        <strain evidence="2">87-6 pot B 2015</strain>
    </source>
</reference>
<organism evidence="2 3">
    <name type="scientific">Funneliformis mosseae</name>
    <name type="common">Endomycorrhizal fungus</name>
    <name type="synonym">Glomus mosseae</name>
    <dbReference type="NCBI Taxonomy" id="27381"/>
    <lineage>
        <taxon>Eukaryota</taxon>
        <taxon>Fungi</taxon>
        <taxon>Fungi incertae sedis</taxon>
        <taxon>Mucoromycota</taxon>
        <taxon>Glomeromycotina</taxon>
        <taxon>Glomeromycetes</taxon>
        <taxon>Glomerales</taxon>
        <taxon>Glomeraceae</taxon>
        <taxon>Funneliformis</taxon>
    </lineage>
</organism>
<protein>
    <submittedName>
        <fullName evidence="2">7710_t:CDS:1</fullName>
    </submittedName>
</protein>
<feature type="region of interest" description="Disordered" evidence="1">
    <location>
        <begin position="185"/>
        <end position="257"/>
    </location>
</feature>
<feature type="compositionally biased region" description="Acidic residues" evidence="1">
    <location>
        <begin position="245"/>
        <end position="257"/>
    </location>
</feature>
<evidence type="ECO:0000313" key="3">
    <source>
        <dbReference type="Proteomes" id="UP000789375"/>
    </source>
</evidence>
<sequence length="257" mass="29072">MTSNINPSATSFSFSVNKGKSPPKRSHSPDTHQPSRQQSRNHRRRHTLPSKFHHHPNTTNNPPYSKHAHHYEMGDSIDTTSLNQGIVFYQDSDNGEVDYYWDHDNESEICSPSLMPGNSEIIAYDKVSGDSSDLEEKYFKIMARELSRQQTAEPTEDMDVDNTSPPKDDEQDVNDMIKEMNELLKNNDLGSKEARSPPSPTSPRDPERGDPVLSEEEENAEGVVHMPEHDPEFQDEAGLEVAFCADDDEGMDPMENQ</sequence>
<dbReference type="EMBL" id="CAJVPP010000367">
    <property type="protein sequence ID" value="CAG8474924.1"/>
    <property type="molecule type" value="Genomic_DNA"/>
</dbReference>
<feature type="compositionally biased region" description="Basic residues" evidence="1">
    <location>
        <begin position="39"/>
        <end position="56"/>
    </location>
</feature>
<feature type="region of interest" description="Disordered" evidence="1">
    <location>
        <begin position="1"/>
        <end position="70"/>
    </location>
</feature>